<reference evidence="1" key="1">
    <citation type="submission" date="2020-05" db="EMBL/GenBank/DDBJ databases">
        <authorList>
            <person name="Chiriac C."/>
            <person name="Salcher M."/>
            <person name="Ghai R."/>
            <person name="Kavagutti S V."/>
        </authorList>
    </citation>
    <scope>NUCLEOTIDE SEQUENCE</scope>
</reference>
<gene>
    <name evidence="1" type="ORF">UFOPK2131_00708</name>
</gene>
<dbReference type="AlphaFoldDB" id="A0A6J6JNG5"/>
<proteinExistence type="predicted"/>
<protein>
    <submittedName>
        <fullName evidence="1">Unannotated protein</fullName>
    </submittedName>
</protein>
<organism evidence="1">
    <name type="scientific">freshwater metagenome</name>
    <dbReference type="NCBI Taxonomy" id="449393"/>
    <lineage>
        <taxon>unclassified sequences</taxon>
        <taxon>metagenomes</taxon>
        <taxon>ecological metagenomes</taxon>
    </lineage>
</organism>
<name>A0A6J6JNG5_9ZZZZ</name>
<dbReference type="EMBL" id="CAEZVT010000084">
    <property type="protein sequence ID" value="CAB4637894.1"/>
    <property type="molecule type" value="Genomic_DNA"/>
</dbReference>
<accession>A0A6J6JNG5</accession>
<sequence>MFETSASVVITTSMVASAGASIPAPFAIPPIFHPAGEVAVASFGTESVVMIAWAESAPPSTARPLQAEAIAG</sequence>
<evidence type="ECO:0000313" key="1">
    <source>
        <dbReference type="EMBL" id="CAB4637894.1"/>
    </source>
</evidence>